<dbReference type="EMBL" id="LOPU01000031">
    <property type="protein sequence ID" value="KTG08321.1"/>
    <property type="molecule type" value="Genomic_DNA"/>
</dbReference>
<dbReference type="InterPro" id="IPR006683">
    <property type="entry name" value="Thioestr_dom"/>
</dbReference>
<comment type="caution">
    <text evidence="2">The sequence shown here is derived from an EMBL/GenBank/DDBJ whole genome shotgun (WGS) entry which is preliminary data.</text>
</comment>
<gene>
    <name evidence="2" type="ORF">AUR64_18975</name>
</gene>
<dbReference type="OrthoDB" id="350348at2157"/>
<dbReference type="Pfam" id="PF03061">
    <property type="entry name" value="4HBT"/>
    <property type="match status" value="1"/>
</dbReference>
<reference evidence="2 3" key="1">
    <citation type="submission" date="2015-12" db="EMBL/GenBank/DDBJ databases">
        <title>Haloprofundus marisrubri gen. nov., sp. nov., an extremely halophilic archaeon isolated from the Discovery deep brine-seawater interface in the Red Sea.</title>
        <authorList>
            <person name="Zhang G."/>
            <person name="Stingl U."/>
            <person name="Rashid M."/>
        </authorList>
    </citation>
    <scope>NUCLEOTIDE SEQUENCE [LARGE SCALE GENOMIC DNA]</scope>
    <source>
        <strain evidence="2 3">SB9</strain>
    </source>
</reference>
<dbReference type="Gene3D" id="3.10.129.10">
    <property type="entry name" value="Hotdog Thioesterase"/>
    <property type="match status" value="1"/>
</dbReference>
<evidence type="ECO:0000313" key="2">
    <source>
        <dbReference type="EMBL" id="KTG08321.1"/>
    </source>
</evidence>
<protein>
    <recommendedName>
        <fullName evidence="1">Thioesterase domain-containing protein</fullName>
    </recommendedName>
</protein>
<organism evidence="2 3">
    <name type="scientific">Haloprofundus marisrubri</name>
    <dbReference type="NCBI Taxonomy" id="1514971"/>
    <lineage>
        <taxon>Archaea</taxon>
        <taxon>Methanobacteriati</taxon>
        <taxon>Methanobacteriota</taxon>
        <taxon>Stenosarchaea group</taxon>
        <taxon>Halobacteria</taxon>
        <taxon>Halobacteriales</taxon>
        <taxon>Haloferacaceae</taxon>
        <taxon>Haloprofundus</taxon>
    </lineage>
</organism>
<name>A0A0W1R4F1_9EURY</name>
<dbReference type="Proteomes" id="UP000054387">
    <property type="component" value="Unassembled WGS sequence"/>
</dbReference>
<dbReference type="RefSeq" id="WP_058583041.1">
    <property type="nucleotide sequence ID" value="NZ_LOPU01000031.1"/>
</dbReference>
<keyword evidence="3" id="KW-1185">Reference proteome</keyword>
<dbReference type="InterPro" id="IPR029069">
    <property type="entry name" value="HotDog_dom_sf"/>
</dbReference>
<evidence type="ECO:0000313" key="3">
    <source>
        <dbReference type="Proteomes" id="UP000054387"/>
    </source>
</evidence>
<dbReference type="AlphaFoldDB" id="A0A0W1R4F1"/>
<feature type="domain" description="Thioesterase" evidence="1">
    <location>
        <begin position="71"/>
        <end position="147"/>
    </location>
</feature>
<dbReference type="CDD" id="cd03443">
    <property type="entry name" value="PaaI_thioesterase"/>
    <property type="match status" value="1"/>
</dbReference>
<proteinExistence type="predicted"/>
<sequence>MTAKRRNGGKGVPPGIADDTPVQQSWADLTCYGCGPANPHGHHLHSYVSDDGESLVAVVDPDSRYNAGMPNVMYGGHITSLLDCHSMWTAMTFAARAEGVPLDSDPHIAYVTAELCVKYHRPTPLDRLIYLRAWVDGDTGRRMRIRSELGPEGEVTATGDVVAVRIV</sequence>
<accession>A0A0W1R4F1</accession>
<evidence type="ECO:0000259" key="1">
    <source>
        <dbReference type="Pfam" id="PF03061"/>
    </source>
</evidence>
<dbReference type="SUPFAM" id="SSF54637">
    <property type="entry name" value="Thioesterase/thiol ester dehydrase-isomerase"/>
    <property type="match status" value="1"/>
</dbReference>